<accession>A0ABV1F4C9</accession>
<feature type="domain" description="Intracellular proteinase inhibitor BsuPI" evidence="3">
    <location>
        <begin position="80"/>
        <end position="173"/>
    </location>
</feature>
<dbReference type="InterPro" id="IPR038144">
    <property type="entry name" value="IPI"/>
</dbReference>
<feature type="chain" id="PRO_5047143298" description="Intracellular proteinase inhibitor BsuPI domain-containing protein" evidence="2">
    <location>
        <begin position="20"/>
        <end position="186"/>
    </location>
</feature>
<gene>
    <name evidence="4" type="ORF">WMO63_18475</name>
</gene>
<evidence type="ECO:0000259" key="3">
    <source>
        <dbReference type="Pfam" id="PF12690"/>
    </source>
</evidence>
<comment type="caution">
    <text evidence="4">The sequence shown here is derived from an EMBL/GenBank/DDBJ whole genome shotgun (WGS) entry which is preliminary data.</text>
</comment>
<keyword evidence="2" id="KW-0732">Signal</keyword>
<evidence type="ECO:0000313" key="5">
    <source>
        <dbReference type="Proteomes" id="UP001465426"/>
    </source>
</evidence>
<protein>
    <recommendedName>
        <fullName evidence="3">Intracellular proteinase inhibitor BsuPI domain-containing protein</fullName>
    </recommendedName>
</protein>
<proteinExistence type="predicted"/>
<dbReference type="Proteomes" id="UP001465426">
    <property type="component" value="Unassembled WGS sequence"/>
</dbReference>
<dbReference type="EMBL" id="JBBMFN010000058">
    <property type="protein sequence ID" value="MEQ2467645.1"/>
    <property type="molecule type" value="Genomic_DNA"/>
</dbReference>
<evidence type="ECO:0000256" key="2">
    <source>
        <dbReference type="SAM" id="SignalP"/>
    </source>
</evidence>
<feature type="signal peptide" evidence="2">
    <location>
        <begin position="1"/>
        <end position="19"/>
    </location>
</feature>
<keyword evidence="5" id="KW-1185">Reference proteome</keyword>
<evidence type="ECO:0000313" key="4">
    <source>
        <dbReference type="EMBL" id="MEQ2467645.1"/>
    </source>
</evidence>
<dbReference type="InterPro" id="IPR020481">
    <property type="entry name" value="Intracell_prot_inh_BsuPI"/>
</dbReference>
<dbReference type="Pfam" id="PF12690">
    <property type="entry name" value="BsuPI"/>
    <property type="match status" value="1"/>
</dbReference>
<feature type="region of interest" description="Disordered" evidence="1">
    <location>
        <begin position="22"/>
        <end position="55"/>
    </location>
</feature>
<reference evidence="4 5" key="1">
    <citation type="submission" date="2024-03" db="EMBL/GenBank/DDBJ databases">
        <title>Human intestinal bacterial collection.</title>
        <authorList>
            <person name="Pauvert C."/>
            <person name="Hitch T.C.A."/>
            <person name="Clavel T."/>
        </authorList>
    </citation>
    <scope>NUCLEOTIDE SEQUENCE [LARGE SCALE GENOMIC DNA]</scope>
    <source>
        <strain evidence="4 5">CLA-SR-H024</strain>
    </source>
</reference>
<dbReference type="RefSeq" id="WP_349205185.1">
    <property type="nucleotide sequence ID" value="NZ_JBBMFN010000058.1"/>
</dbReference>
<name>A0ABV1F4C9_9BACI</name>
<organism evidence="4 5">
    <name type="scientific">Niallia hominis</name>
    <dbReference type="NCBI Taxonomy" id="3133173"/>
    <lineage>
        <taxon>Bacteria</taxon>
        <taxon>Bacillati</taxon>
        <taxon>Bacillota</taxon>
        <taxon>Bacilli</taxon>
        <taxon>Bacillales</taxon>
        <taxon>Bacillaceae</taxon>
        <taxon>Niallia</taxon>
    </lineage>
</organism>
<dbReference type="PROSITE" id="PS51257">
    <property type="entry name" value="PROKAR_LIPOPROTEIN"/>
    <property type="match status" value="1"/>
</dbReference>
<dbReference type="Gene3D" id="2.60.40.2360">
    <property type="entry name" value="Intracellular proteinase inhibitor BsuPI"/>
    <property type="match status" value="1"/>
</dbReference>
<feature type="compositionally biased region" description="Polar residues" evidence="1">
    <location>
        <begin position="22"/>
        <end position="42"/>
    </location>
</feature>
<sequence>MGVKKGIILSIFLMLTACSDGNMTESQTHPSTSEQEKSSSPIHSPKTENEDKEIETTVPAKDDFDFQGDDKNVLSKMEASISYTEEESSLHFVFQVTNNAKHAFTFHFDTMQQYAYTIRKADGELVKQLKTSSDIKLPSTAFIKPGGSSLYEVSEEKLPPGSYTISFAFLAKELELKKSFDFSVEQ</sequence>
<evidence type="ECO:0000256" key="1">
    <source>
        <dbReference type="SAM" id="MobiDB-lite"/>
    </source>
</evidence>